<dbReference type="PANTHER" id="PTHR10569">
    <property type="entry name" value="GLYCOGEN DEBRANCHING ENZYME"/>
    <property type="match status" value="1"/>
</dbReference>
<dbReference type="EMBL" id="CVQH01006213">
    <property type="protein sequence ID" value="CRK15124.1"/>
    <property type="molecule type" value="Genomic_DNA"/>
</dbReference>
<name>A0A0G4KZD0_VERLO</name>
<evidence type="ECO:0000259" key="1">
    <source>
        <dbReference type="Pfam" id="PF14702"/>
    </source>
</evidence>
<dbReference type="STRING" id="100787.A0A0G4KZD0"/>
<dbReference type="InterPro" id="IPR032788">
    <property type="entry name" value="AGL_central"/>
</dbReference>
<dbReference type="GO" id="GO:0005980">
    <property type="term" value="P:glycogen catabolic process"/>
    <property type="evidence" value="ECO:0007669"/>
    <property type="project" value="InterPro"/>
</dbReference>
<keyword evidence="3" id="KW-1185">Reference proteome</keyword>
<dbReference type="InterPro" id="IPR010401">
    <property type="entry name" value="AGL/Gdb1"/>
</dbReference>
<dbReference type="AlphaFoldDB" id="A0A0G4KZD0"/>
<organism evidence="2 3">
    <name type="scientific">Verticillium longisporum</name>
    <name type="common">Verticillium dahliae var. longisporum</name>
    <dbReference type="NCBI Taxonomy" id="100787"/>
    <lineage>
        <taxon>Eukaryota</taxon>
        <taxon>Fungi</taxon>
        <taxon>Dikarya</taxon>
        <taxon>Ascomycota</taxon>
        <taxon>Pezizomycotina</taxon>
        <taxon>Sordariomycetes</taxon>
        <taxon>Hypocreomycetidae</taxon>
        <taxon>Glomerellales</taxon>
        <taxon>Plectosphaerellaceae</taxon>
        <taxon>Verticillium</taxon>
    </lineage>
</organism>
<dbReference type="Pfam" id="PF14702">
    <property type="entry name" value="hGDE_central"/>
    <property type="match status" value="1"/>
</dbReference>
<dbReference type="PANTHER" id="PTHR10569:SF2">
    <property type="entry name" value="GLYCOGEN DEBRANCHING ENZYME"/>
    <property type="match status" value="1"/>
</dbReference>
<dbReference type="Proteomes" id="UP000044602">
    <property type="component" value="Unassembled WGS sequence"/>
</dbReference>
<dbReference type="GO" id="GO:0004134">
    <property type="term" value="F:4-alpha-glucanotransferase activity"/>
    <property type="evidence" value="ECO:0007669"/>
    <property type="project" value="InterPro"/>
</dbReference>
<accession>A0A0G4KZD0</accession>
<gene>
    <name evidence="2" type="ORF">BN1708_017354</name>
</gene>
<feature type="domain" description="Glycogen debranching enzyme central" evidence="1">
    <location>
        <begin position="49"/>
        <end position="107"/>
    </location>
</feature>
<sequence>MLGSRRLHLAPCVLKHGQIPNLLSSGNAPRYNSRDSIWFFLQCIQDYVNDGADGCYDIPGHGKLVYAGLQGWWSLLKDIIPENNLAHPLCQHLRDGQWALDYIVGRLERAAKKPGQEALKKPADWFKERFDALRQIPSFLLPRYFGLLLRTSYMAACERGIE</sequence>
<evidence type="ECO:0000313" key="3">
    <source>
        <dbReference type="Proteomes" id="UP000044602"/>
    </source>
</evidence>
<reference evidence="2 3" key="1">
    <citation type="submission" date="2015-05" db="EMBL/GenBank/DDBJ databases">
        <authorList>
            <person name="Wang D.B."/>
            <person name="Wang M."/>
        </authorList>
    </citation>
    <scope>NUCLEOTIDE SEQUENCE [LARGE SCALE GENOMIC DNA]</scope>
    <source>
        <strain evidence="2">VL1</strain>
    </source>
</reference>
<feature type="non-terminal residue" evidence="2">
    <location>
        <position position="162"/>
    </location>
</feature>
<dbReference type="GO" id="GO:0004135">
    <property type="term" value="F:amylo-alpha-1,6-glucosidase activity"/>
    <property type="evidence" value="ECO:0007669"/>
    <property type="project" value="InterPro"/>
</dbReference>
<proteinExistence type="predicted"/>
<evidence type="ECO:0000313" key="2">
    <source>
        <dbReference type="EMBL" id="CRK15124.1"/>
    </source>
</evidence>
<protein>
    <recommendedName>
        <fullName evidence="1">Glycogen debranching enzyme central domain-containing protein</fullName>
    </recommendedName>
</protein>